<evidence type="ECO:0000259" key="2">
    <source>
        <dbReference type="Pfam" id="PF00472"/>
    </source>
</evidence>
<keyword evidence="4" id="KW-1185">Reference proteome</keyword>
<dbReference type="InterPro" id="IPR000352">
    <property type="entry name" value="Pep_chain_release_fac_I"/>
</dbReference>
<sequence>MHPSALPEEELLLDCQIKRQRRSGPGGQHRNKVETAIRILHQPTGLSAQASERRSQAENQKQAIERLRIQLALNFRNAEKGDELSPSELWQSRVQGGKVVVSPHHAVFAALLAEAMDQLLACNWDHKQAAERLGITSSQIIKFIKLEPEALKLLNQHRNEQGMKGLT</sequence>
<protein>
    <submittedName>
        <fullName evidence="3">Peptide chain release factor 2</fullName>
    </submittedName>
</protein>
<dbReference type="InterPro" id="IPR045853">
    <property type="entry name" value="Pep_chain_release_fac_I_sf"/>
</dbReference>
<gene>
    <name evidence="3" type="primary">prfB_2</name>
    <name evidence="3" type="ORF">Pan54_48480</name>
</gene>
<dbReference type="AlphaFoldDB" id="A0A5C5XLL9"/>
<dbReference type="PANTHER" id="PTHR43804">
    <property type="entry name" value="LD18447P"/>
    <property type="match status" value="1"/>
</dbReference>
<dbReference type="OrthoDB" id="9815709at2"/>
<evidence type="ECO:0000313" key="3">
    <source>
        <dbReference type="EMBL" id="TWT64087.1"/>
    </source>
</evidence>
<dbReference type="GO" id="GO:0003747">
    <property type="term" value="F:translation release factor activity"/>
    <property type="evidence" value="ECO:0007669"/>
    <property type="project" value="InterPro"/>
</dbReference>
<evidence type="ECO:0000313" key="4">
    <source>
        <dbReference type="Proteomes" id="UP000316095"/>
    </source>
</evidence>
<dbReference type="RefSeq" id="WP_146505826.1">
    <property type="nucleotide sequence ID" value="NZ_SJPG01000001.1"/>
</dbReference>
<dbReference type="InterPro" id="IPR050057">
    <property type="entry name" value="Prokaryotic/Mito_RF"/>
</dbReference>
<dbReference type="PANTHER" id="PTHR43804:SF6">
    <property type="entry name" value="CLASS I PEPTIDE CHAIN RELEASE FACTOR"/>
    <property type="match status" value="1"/>
</dbReference>
<evidence type="ECO:0000256" key="1">
    <source>
        <dbReference type="ARBA" id="ARBA00010835"/>
    </source>
</evidence>
<accession>A0A5C5XLL9</accession>
<dbReference type="Proteomes" id="UP000316095">
    <property type="component" value="Unassembled WGS sequence"/>
</dbReference>
<comment type="caution">
    <text evidence="3">The sequence shown here is derived from an EMBL/GenBank/DDBJ whole genome shotgun (WGS) entry which is preliminary data.</text>
</comment>
<feature type="domain" description="Prokaryotic-type class I peptide chain release factors" evidence="2">
    <location>
        <begin position="14"/>
        <end position="75"/>
    </location>
</feature>
<dbReference type="Gene3D" id="3.30.160.20">
    <property type="match status" value="1"/>
</dbReference>
<name>A0A5C5XLL9_9PLAN</name>
<proteinExistence type="inferred from homology"/>
<organism evidence="3 4">
    <name type="scientific">Rubinisphaera italica</name>
    <dbReference type="NCBI Taxonomy" id="2527969"/>
    <lineage>
        <taxon>Bacteria</taxon>
        <taxon>Pseudomonadati</taxon>
        <taxon>Planctomycetota</taxon>
        <taxon>Planctomycetia</taxon>
        <taxon>Planctomycetales</taxon>
        <taxon>Planctomycetaceae</taxon>
        <taxon>Rubinisphaera</taxon>
    </lineage>
</organism>
<dbReference type="SUPFAM" id="SSF75620">
    <property type="entry name" value="Release factor"/>
    <property type="match status" value="1"/>
</dbReference>
<reference evidence="3 4" key="1">
    <citation type="submission" date="2019-02" db="EMBL/GenBank/DDBJ databases">
        <title>Deep-cultivation of Planctomycetes and their phenomic and genomic characterization uncovers novel biology.</title>
        <authorList>
            <person name="Wiegand S."/>
            <person name="Jogler M."/>
            <person name="Boedeker C."/>
            <person name="Pinto D."/>
            <person name="Vollmers J."/>
            <person name="Rivas-Marin E."/>
            <person name="Kohn T."/>
            <person name="Peeters S.H."/>
            <person name="Heuer A."/>
            <person name="Rast P."/>
            <person name="Oberbeckmann S."/>
            <person name="Bunk B."/>
            <person name="Jeske O."/>
            <person name="Meyerdierks A."/>
            <person name="Storesund J.E."/>
            <person name="Kallscheuer N."/>
            <person name="Luecker S."/>
            <person name="Lage O.M."/>
            <person name="Pohl T."/>
            <person name="Merkel B.J."/>
            <person name="Hornburger P."/>
            <person name="Mueller R.-W."/>
            <person name="Bruemmer F."/>
            <person name="Labrenz M."/>
            <person name="Spormann A.M."/>
            <person name="Op Den Camp H."/>
            <person name="Overmann J."/>
            <person name="Amann R."/>
            <person name="Jetten M.S.M."/>
            <person name="Mascher T."/>
            <person name="Medema M.H."/>
            <person name="Devos D.P."/>
            <person name="Kaster A.-K."/>
            <person name="Ovreas L."/>
            <person name="Rohde M."/>
            <person name="Galperin M.Y."/>
            <person name="Jogler C."/>
        </authorList>
    </citation>
    <scope>NUCLEOTIDE SEQUENCE [LARGE SCALE GENOMIC DNA]</scope>
    <source>
        <strain evidence="3 4">Pan54</strain>
    </source>
</reference>
<dbReference type="Pfam" id="PF00472">
    <property type="entry name" value="RF-1"/>
    <property type="match status" value="1"/>
</dbReference>
<comment type="similarity">
    <text evidence="1">Belongs to the prokaryotic/mitochondrial release factor family.</text>
</comment>
<dbReference type="EMBL" id="SJPG01000001">
    <property type="protein sequence ID" value="TWT64087.1"/>
    <property type="molecule type" value="Genomic_DNA"/>
</dbReference>